<dbReference type="EMBL" id="UINC01150492">
    <property type="protein sequence ID" value="SVD43568.1"/>
    <property type="molecule type" value="Genomic_DNA"/>
</dbReference>
<evidence type="ECO:0000313" key="2">
    <source>
        <dbReference type="EMBL" id="SVD43568.1"/>
    </source>
</evidence>
<organism evidence="2">
    <name type="scientific">marine metagenome</name>
    <dbReference type="NCBI Taxonomy" id="408172"/>
    <lineage>
        <taxon>unclassified sequences</taxon>
        <taxon>metagenomes</taxon>
        <taxon>ecological metagenomes</taxon>
    </lineage>
</organism>
<feature type="compositionally biased region" description="Basic and acidic residues" evidence="1">
    <location>
        <begin position="1"/>
        <end position="10"/>
    </location>
</feature>
<name>A0A382VCA3_9ZZZZ</name>
<feature type="non-terminal residue" evidence="2">
    <location>
        <position position="1"/>
    </location>
</feature>
<sequence>VKTSGDKKDTNAVTGTRAARPQKPVTWT</sequence>
<proteinExistence type="predicted"/>
<accession>A0A382VCA3</accession>
<gene>
    <name evidence="2" type="ORF">METZ01_LOCUS396422</name>
</gene>
<reference evidence="2" key="1">
    <citation type="submission" date="2018-05" db="EMBL/GenBank/DDBJ databases">
        <authorList>
            <person name="Lanie J.A."/>
            <person name="Ng W.-L."/>
            <person name="Kazmierczak K.M."/>
            <person name="Andrzejewski T.M."/>
            <person name="Davidsen T.M."/>
            <person name="Wayne K.J."/>
            <person name="Tettelin H."/>
            <person name="Glass J.I."/>
            <person name="Rusch D."/>
            <person name="Podicherti R."/>
            <person name="Tsui H.-C.T."/>
            <person name="Winkler M.E."/>
        </authorList>
    </citation>
    <scope>NUCLEOTIDE SEQUENCE</scope>
</reference>
<evidence type="ECO:0000256" key="1">
    <source>
        <dbReference type="SAM" id="MobiDB-lite"/>
    </source>
</evidence>
<protein>
    <submittedName>
        <fullName evidence="2">Uncharacterized protein</fullName>
    </submittedName>
</protein>
<dbReference type="AlphaFoldDB" id="A0A382VCA3"/>
<feature type="region of interest" description="Disordered" evidence="1">
    <location>
        <begin position="1"/>
        <end position="28"/>
    </location>
</feature>